<proteinExistence type="predicted"/>
<comment type="caution">
    <text evidence="8">The sequence shown here is derived from an EMBL/GenBank/DDBJ whole genome shotgun (WGS) entry which is preliminary data.</text>
</comment>
<evidence type="ECO:0000259" key="7">
    <source>
        <dbReference type="PROSITE" id="PS50850"/>
    </source>
</evidence>
<feature type="compositionally biased region" description="Polar residues" evidence="5">
    <location>
        <begin position="18"/>
        <end position="39"/>
    </location>
</feature>
<protein>
    <recommendedName>
        <fullName evidence="7">Major facilitator superfamily (MFS) profile domain-containing protein</fullName>
    </recommendedName>
</protein>
<gene>
    <name evidence="8" type="ORF">OC842_006312</name>
</gene>
<feature type="domain" description="Major facilitator superfamily (MFS) profile" evidence="7">
    <location>
        <begin position="61"/>
        <end position="588"/>
    </location>
</feature>
<feature type="transmembrane region" description="Helical" evidence="6">
    <location>
        <begin position="425"/>
        <end position="444"/>
    </location>
</feature>
<feature type="transmembrane region" description="Helical" evidence="6">
    <location>
        <begin position="54"/>
        <end position="77"/>
    </location>
</feature>
<dbReference type="PANTHER" id="PTHR23501">
    <property type="entry name" value="MAJOR FACILITATOR SUPERFAMILY"/>
    <property type="match status" value="1"/>
</dbReference>
<dbReference type="AlphaFoldDB" id="A0AAN6G7H3"/>
<dbReference type="Pfam" id="PF07690">
    <property type="entry name" value="MFS_1"/>
    <property type="match status" value="1"/>
</dbReference>
<name>A0AAN6G7H3_9BASI</name>
<dbReference type="InterPro" id="IPR020846">
    <property type="entry name" value="MFS_dom"/>
</dbReference>
<dbReference type="PANTHER" id="PTHR23501:SF87">
    <property type="entry name" value="SIDEROPHORE IRON TRANSPORTER 2"/>
    <property type="match status" value="1"/>
</dbReference>
<evidence type="ECO:0000313" key="8">
    <source>
        <dbReference type="EMBL" id="KAK0522957.1"/>
    </source>
</evidence>
<dbReference type="Gene3D" id="1.20.1250.20">
    <property type="entry name" value="MFS general substrate transporter like domains"/>
    <property type="match status" value="2"/>
</dbReference>
<feature type="transmembrane region" description="Helical" evidence="6">
    <location>
        <begin position="317"/>
        <end position="339"/>
    </location>
</feature>
<evidence type="ECO:0000256" key="2">
    <source>
        <dbReference type="ARBA" id="ARBA00022692"/>
    </source>
</evidence>
<feature type="transmembrane region" description="Helical" evidence="6">
    <location>
        <begin position="397"/>
        <end position="418"/>
    </location>
</feature>
<feature type="transmembrane region" description="Helical" evidence="6">
    <location>
        <begin position="488"/>
        <end position="510"/>
    </location>
</feature>
<dbReference type="PROSITE" id="PS50850">
    <property type="entry name" value="MFS"/>
    <property type="match status" value="1"/>
</dbReference>
<evidence type="ECO:0000256" key="4">
    <source>
        <dbReference type="ARBA" id="ARBA00023136"/>
    </source>
</evidence>
<keyword evidence="9" id="KW-1185">Reference proteome</keyword>
<evidence type="ECO:0000256" key="3">
    <source>
        <dbReference type="ARBA" id="ARBA00022989"/>
    </source>
</evidence>
<feature type="transmembrane region" description="Helical" evidence="6">
    <location>
        <begin position="188"/>
        <end position="211"/>
    </location>
</feature>
<sequence>MASSSQPALADSAPRQAYNASIDPSNDDASGKNTETESVVSEGKQPGVAAAAAAWNLAPGMLIVAWLGIAMVAYAYGLENNMTYATLTQATGLFKQFQWYPTLNVIQQVIIAVAKIPIAKLADVFGRAQGYVLSIFFYVVGFILIAAAQNIETTAAGVVFYALGNSGTQIMQQIVLADWTPARWRGAAIGLVSLPYIINFAVAPRIVGALVDYTRPEDNSWRWLAGMFTIIFPVVSFPIIFTLALNQTRGRKRGLVPRHPYFPDYPLHTLRDRLRAFGRGLWAFTVDVDLIGLVALCAGLLLLLIPLKLQANKPAGWSDGSIIAMLTVGAFLLIALVPFELYVSPKPIIKKRFILNKDVVFPALIGFFDFVSFYLSWTSAYTWVFVTHGWSLEDAGYFSNTQSLCLTVFGIAAGFVSVWTRRFKWQMVVGACIRMVGLGLMIHFRSLDASNVQLVWPQVLQGLGGGILGVILQVSAQISVPHQDVATVTAFVLLAAEVGGATGSAIVGALQVEYLPERFDRYLPNVDAAVRTALLGNPLGAASYPLGTEIRTGFALAYTDFVHRLLIISIAISALPIVLSLLITDRKLSDSQNCVNEKEKAVAVEAVQIAKAQHQEKVDIEKP</sequence>
<feature type="transmembrane region" description="Helical" evidence="6">
    <location>
        <begin position="359"/>
        <end position="377"/>
    </location>
</feature>
<evidence type="ECO:0000256" key="5">
    <source>
        <dbReference type="SAM" id="MobiDB-lite"/>
    </source>
</evidence>
<keyword evidence="2 6" id="KW-0812">Transmembrane</keyword>
<feature type="transmembrane region" description="Helical" evidence="6">
    <location>
        <begin position="456"/>
        <end position="476"/>
    </location>
</feature>
<dbReference type="GO" id="GO:0005886">
    <property type="term" value="C:plasma membrane"/>
    <property type="evidence" value="ECO:0007669"/>
    <property type="project" value="TreeGrafter"/>
</dbReference>
<reference evidence="8" key="1">
    <citation type="journal article" date="2023" name="PhytoFront">
        <title>Draft Genome Resources of Seven Strains of Tilletia horrida, Causal Agent of Kernel Smut of Rice.</title>
        <authorList>
            <person name="Khanal S."/>
            <person name="Antony Babu S."/>
            <person name="Zhou X.G."/>
        </authorList>
    </citation>
    <scope>NUCLEOTIDE SEQUENCE</scope>
    <source>
        <strain evidence="8">TX3</strain>
    </source>
</reference>
<feature type="transmembrane region" description="Helical" evidence="6">
    <location>
        <begin position="223"/>
        <end position="245"/>
    </location>
</feature>
<evidence type="ECO:0000256" key="1">
    <source>
        <dbReference type="ARBA" id="ARBA00004141"/>
    </source>
</evidence>
<dbReference type="EMBL" id="JAPDMQ010000548">
    <property type="protein sequence ID" value="KAK0522957.1"/>
    <property type="molecule type" value="Genomic_DNA"/>
</dbReference>
<dbReference type="Proteomes" id="UP001176521">
    <property type="component" value="Unassembled WGS sequence"/>
</dbReference>
<feature type="region of interest" description="Disordered" evidence="5">
    <location>
        <begin position="1"/>
        <end position="41"/>
    </location>
</feature>
<dbReference type="GO" id="GO:0022857">
    <property type="term" value="F:transmembrane transporter activity"/>
    <property type="evidence" value="ECO:0007669"/>
    <property type="project" value="InterPro"/>
</dbReference>
<keyword evidence="3 6" id="KW-1133">Transmembrane helix</keyword>
<comment type="subcellular location">
    <subcellularLocation>
        <location evidence="1">Membrane</location>
        <topology evidence="1">Multi-pass membrane protein</topology>
    </subcellularLocation>
</comment>
<feature type="transmembrane region" description="Helical" evidence="6">
    <location>
        <begin position="561"/>
        <end position="583"/>
    </location>
</feature>
<feature type="transmembrane region" description="Helical" evidence="6">
    <location>
        <begin position="281"/>
        <end position="305"/>
    </location>
</feature>
<evidence type="ECO:0000313" key="9">
    <source>
        <dbReference type="Proteomes" id="UP001176521"/>
    </source>
</evidence>
<dbReference type="InterPro" id="IPR036259">
    <property type="entry name" value="MFS_trans_sf"/>
</dbReference>
<dbReference type="InterPro" id="IPR011701">
    <property type="entry name" value="MFS"/>
</dbReference>
<feature type="transmembrane region" description="Helical" evidence="6">
    <location>
        <begin position="97"/>
        <end position="118"/>
    </location>
</feature>
<feature type="transmembrane region" description="Helical" evidence="6">
    <location>
        <begin position="130"/>
        <end position="148"/>
    </location>
</feature>
<keyword evidence="4 6" id="KW-0472">Membrane</keyword>
<accession>A0AAN6G7H3</accession>
<organism evidence="8 9">
    <name type="scientific">Tilletia horrida</name>
    <dbReference type="NCBI Taxonomy" id="155126"/>
    <lineage>
        <taxon>Eukaryota</taxon>
        <taxon>Fungi</taxon>
        <taxon>Dikarya</taxon>
        <taxon>Basidiomycota</taxon>
        <taxon>Ustilaginomycotina</taxon>
        <taxon>Exobasidiomycetes</taxon>
        <taxon>Tilletiales</taxon>
        <taxon>Tilletiaceae</taxon>
        <taxon>Tilletia</taxon>
    </lineage>
</organism>
<evidence type="ECO:0000256" key="6">
    <source>
        <dbReference type="SAM" id="Phobius"/>
    </source>
</evidence>
<dbReference type="SUPFAM" id="SSF103473">
    <property type="entry name" value="MFS general substrate transporter"/>
    <property type="match status" value="1"/>
</dbReference>